<dbReference type="EMBL" id="JBANRG010000045">
    <property type="protein sequence ID" value="KAK7446041.1"/>
    <property type="molecule type" value="Genomic_DNA"/>
</dbReference>
<reference evidence="2 3" key="1">
    <citation type="submission" date="2024-01" db="EMBL/GenBank/DDBJ databases">
        <title>A draft genome for the cacao thread blight pathogen Marasmiellus scandens.</title>
        <authorList>
            <person name="Baruah I.K."/>
            <person name="Leung J."/>
            <person name="Bukari Y."/>
            <person name="Amoako-Attah I."/>
            <person name="Meinhardt L.W."/>
            <person name="Bailey B.A."/>
            <person name="Cohen S.P."/>
        </authorList>
    </citation>
    <scope>NUCLEOTIDE SEQUENCE [LARGE SCALE GENOMIC DNA]</scope>
    <source>
        <strain evidence="2 3">GH-19</strain>
    </source>
</reference>
<evidence type="ECO:0000313" key="3">
    <source>
        <dbReference type="Proteomes" id="UP001498398"/>
    </source>
</evidence>
<dbReference type="InterPro" id="IPR036322">
    <property type="entry name" value="WD40_repeat_dom_sf"/>
</dbReference>
<dbReference type="Proteomes" id="UP001498398">
    <property type="component" value="Unassembled WGS sequence"/>
</dbReference>
<dbReference type="SUPFAM" id="SSF50978">
    <property type="entry name" value="WD40 repeat-like"/>
    <property type="match status" value="1"/>
</dbReference>
<evidence type="ECO:0000313" key="2">
    <source>
        <dbReference type="EMBL" id="KAK7446041.1"/>
    </source>
</evidence>
<dbReference type="SMART" id="SM00320">
    <property type="entry name" value="WD40"/>
    <property type="match status" value="3"/>
</dbReference>
<keyword evidence="1" id="KW-0812">Transmembrane</keyword>
<sequence length="351" mass="38665">MPAPFIWKPANPIPSFPPFTYNAISDMCFSADASYLAVSCGTSVQFWDLINDYPQYLGLSSKASGVASCITSFKRIPAFVSGHSDGSLCVIQESVRTKLLEGFRCKAVLSMALFDDRLLAIITSDANVRIYEVGVLVPARLVGAIPLRPTPLKCITMDLMPRAIHWLSPQQLAVSYSDAIVIWDVEVGGRQPARLSMTENIPITGSVADVTADGLALIRLPKNFKLLRLSAKHEPETIIRRSRDMAGLGPGTTAKFIGDMIFEASVGKAYLWKLDGRRLQTFILPDKSSNWIHAFAYGKDAKNGRARIALSLGHDASDGIAIWATYMPRNVTKLILLFYLVIFIILLVWKI</sequence>
<keyword evidence="1" id="KW-1133">Transmembrane helix</keyword>
<gene>
    <name evidence="2" type="ORF">VKT23_014664</name>
</gene>
<name>A0ABR1J0A7_9AGAR</name>
<dbReference type="Gene3D" id="2.130.10.10">
    <property type="entry name" value="YVTN repeat-like/Quinoprotein amine dehydrogenase"/>
    <property type="match status" value="1"/>
</dbReference>
<feature type="transmembrane region" description="Helical" evidence="1">
    <location>
        <begin position="331"/>
        <end position="349"/>
    </location>
</feature>
<dbReference type="InterPro" id="IPR015943">
    <property type="entry name" value="WD40/YVTN_repeat-like_dom_sf"/>
</dbReference>
<proteinExistence type="predicted"/>
<organism evidence="2 3">
    <name type="scientific">Marasmiellus scandens</name>
    <dbReference type="NCBI Taxonomy" id="2682957"/>
    <lineage>
        <taxon>Eukaryota</taxon>
        <taxon>Fungi</taxon>
        <taxon>Dikarya</taxon>
        <taxon>Basidiomycota</taxon>
        <taxon>Agaricomycotina</taxon>
        <taxon>Agaricomycetes</taxon>
        <taxon>Agaricomycetidae</taxon>
        <taxon>Agaricales</taxon>
        <taxon>Marasmiineae</taxon>
        <taxon>Omphalotaceae</taxon>
        <taxon>Marasmiellus</taxon>
    </lineage>
</organism>
<evidence type="ECO:0000256" key="1">
    <source>
        <dbReference type="SAM" id="Phobius"/>
    </source>
</evidence>
<accession>A0ABR1J0A7</accession>
<keyword evidence="1" id="KW-0472">Membrane</keyword>
<keyword evidence="3" id="KW-1185">Reference proteome</keyword>
<dbReference type="InterPro" id="IPR001680">
    <property type="entry name" value="WD40_rpt"/>
</dbReference>
<comment type="caution">
    <text evidence="2">The sequence shown here is derived from an EMBL/GenBank/DDBJ whole genome shotgun (WGS) entry which is preliminary data.</text>
</comment>
<protein>
    <submittedName>
        <fullName evidence="2">Uncharacterized protein</fullName>
    </submittedName>
</protein>